<name>A0A699YCJ7_HAELA</name>
<sequence>MRQDGQGHDRAHKVSTRAKLRLRSTPAHVLCCTLAIHIHAYLGDEPIHDQGDFQTLQRWHHAAVAPHAQQLYRPCNNAPVALHPHASTRYGSAPITGALNNRGSTISTLPRVIMSRGQVKVPVLRPH</sequence>
<dbReference type="AlphaFoldDB" id="A0A699YCJ7"/>
<reference evidence="1 2" key="1">
    <citation type="submission" date="2020-02" db="EMBL/GenBank/DDBJ databases">
        <title>Draft genome sequence of Haematococcus lacustris strain NIES-144.</title>
        <authorList>
            <person name="Morimoto D."/>
            <person name="Nakagawa S."/>
            <person name="Yoshida T."/>
            <person name="Sawayama S."/>
        </authorList>
    </citation>
    <scope>NUCLEOTIDE SEQUENCE [LARGE SCALE GENOMIC DNA]</scope>
    <source>
        <strain evidence="1 2">NIES-144</strain>
    </source>
</reference>
<protein>
    <submittedName>
        <fullName evidence="1">Uncharacterized protein</fullName>
    </submittedName>
</protein>
<organism evidence="1 2">
    <name type="scientific">Haematococcus lacustris</name>
    <name type="common">Green alga</name>
    <name type="synonym">Haematococcus pluvialis</name>
    <dbReference type="NCBI Taxonomy" id="44745"/>
    <lineage>
        <taxon>Eukaryota</taxon>
        <taxon>Viridiplantae</taxon>
        <taxon>Chlorophyta</taxon>
        <taxon>core chlorophytes</taxon>
        <taxon>Chlorophyceae</taxon>
        <taxon>CS clade</taxon>
        <taxon>Chlamydomonadales</taxon>
        <taxon>Haematococcaceae</taxon>
        <taxon>Haematococcus</taxon>
    </lineage>
</organism>
<accession>A0A699YCJ7</accession>
<dbReference type="EMBL" id="BLLF01000121">
    <property type="protein sequence ID" value="GFH07867.1"/>
    <property type="molecule type" value="Genomic_DNA"/>
</dbReference>
<proteinExistence type="predicted"/>
<feature type="non-terminal residue" evidence="1">
    <location>
        <position position="1"/>
    </location>
</feature>
<keyword evidence="2" id="KW-1185">Reference proteome</keyword>
<dbReference type="Proteomes" id="UP000485058">
    <property type="component" value="Unassembled WGS sequence"/>
</dbReference>
<evidence type="ECO:0000313" key="1">
    <source>
        <dbReference type="EMBL" id="GFH07867.1"/>
    </source>
</evidence>
<evidence type="ECO:0000313" key="2">
    <source>
        <dbReference type="Proteomes" id="UP000485058"/>
    </source>
</evidence>
<comment type="caution">
    <text evidence="1">The sequence shown here is derived from an EMBL/GenBank/DDBJ whole genome shotgun (WGS) entry which is preliminary data.</text>
</comment>
<gene>
    <name evidence="1" type="ORF">HaLaN_02731</name>
</gene>